<evidence type="ECO:0000256" key="5">
    <source>
        <dbReference type="ARBA" id="ARBA00022553"/>
    </source>
</evidence>
<dbReference type="PRINTS" id="PR00344">
    <property type="entry name" value="BCTRLSENSOR"/>
</dbReference>
<feature type="modified residue" description="4-aspartylphosphate" evidence="13">
    <location>
        <position position="1075"/>
    </location>
</feature>
<evidence type="ECO:0000256" key="8">
    <source>
        <dbReference type="ARBA" id="ARBA00022840"/>
    </source>
</evidence>
<keyword evidence="7" id="KW-0547">Nucleotide-binding</keyword>
<dbReference type="EMBL" id="CAMAPB010000060">
    <property type="protein sequence ID" value="CAH9064649.1"/>
    <property type="molecule type" value="Genomic_DNA"/>
</dbReference>
<dbReference type="InterPro" id="IPR000014">
    <property type="entry name" value="PAS"/>
</dbReference>
<keyword evidence="21" id="KW-1185">Reference proteome</keyword>
<comment type="caution">
    <text evidence="20">The sequence shown here is derived from an EMBL/GenBank/DDBJ whole genome shotgun (WGS) entry which is preliminary data.</text>
</comment>
<keyword evidence="20" id="KW-0808">Transferase</keyword>
<dbReference type="Gene3D" id="1.20.120.160">
    <property type="entry name" value="HPT domain"/>
    <property type="match status" value="1"/>
</dbReference>
<dbReference type="CDD" id="cd17546">
    <property type="entry name" value="REC_hyHK_CKI1_RcsC-like"/>
    <property type="match status" value="1"/>
</dbReference>
<name>A0A9W4W6U0_PSEHA</name>
<keyword evidence="4" id="KW-1003">Cell membrane</keyword>
<dbReference type="InterPro" id="IPR036641">
    <property type="entry name" value="HPT_dom_sf"/>
</dbReference>
<dbReference type="InterPro" id="IPR008207">
    <property type="entry name" value="Sig_transdc_His_kin_Hpt_dom"/>
</dbReference>
<dbReference type="SUPFAM" id="SSF47226">
    <property type="entry name" value="Histidine-containing phosphotransfer domain, HPT domain"/>
    <property type="match status" value="1"/>
</dbReference>
<dbReference type="InterPro" id="IPR004358">
    <property type="entry name" value="Sig_transdc_His_kin-like_C"/>
</dbReference>
<feature type="transmembrane region" description="Helical" evidence="14">
    <location>
        <begin position="12"/>
        <end position="32"/>
    </location>
</feature>
<dbReference type="PANTHER" id="PTHR45339:SF1">
    <property type="entry name" value="HYBRID SIGNAL TRANSDUCTION HISTIDINE KINASE J"/>
    <property type="match status" value="1"/>
</dbReference>
<dbReference type="Gene3D" id="1.10.287.130">
    <property type="match status" value="1"/>
</dbReference>
<keyword evidence="10" id="KW-0902">Two-component regulatory system</keyword>
<dbReference type="Gene3D" id="3.40.50.2300">
    <property type="match status" value="1"/>
</dbReference>
<dbReference type="Proteomes" id="UP001152447">
    <property type="component" value="Unassembled WGS sequence"/>
</dbReference>
<dbReference type="CDD" id="cd16922">
    <property type="entry name" value="HATPase_EvgS-ArcB-TorS-like"/>
    <property type="match status" value="1"/>
</dbReference>
<evidence type="ECO:0000256" key="7">
    <source>
        <dbReference type="ARBA" id="ARBA00022741"/>
    </source>
</evidence>
<protein>
    <recommendedName>
        <fullName evidence="3">histidine kinase</fullName>
        <ecNumber evidence="3">2.7.13.3</ecNumber>
    </recommendedName>
</protein>
<dbReference type="SUPFAM" id="SSF52172">
    <property type="entry name" value="CheY-like"/>
    <property type="match status" value="1"/>
</dbReference>
<evidence type="ECO:0000256" key="9">
    <source>
        <dbReference type="ARBA" id="ARBA00022989"/>
    </source>
</evidence>
<evidence type="ECO:0000259" key="16">
    <source>
        <dbReference type="PROSITE" id="PS50110"/>
    </source>
</evidence>
<organism evidence="20 21">
    <name type="scientific">Pseudoalteromonas haloplanktis</name>
    <name type="common">Alteromonas haloplanktis</name>
    <dbReference type="NCBI Taxonomy" id="228"/>
    <lineage>
        <taxon>Bacteria</taxon>
        <taxon>Pseudomonadati</taxon>
        <taxon>Pseudomonadota</taxon>
        <taxon>Gammaproteobacteria</taxon>
        <taxon>Alteromonadales</taxon>
        <taxon>Pseudoalteromonadaceae</taxon>
        <taxon>Pseudoalteromonas</taxon>
    </lineage>
</organism>
<sequence length="1256" mass="141732">MNFLPLKHYHRSVFVALAIPLLVASFLCLHFYDIKMDRAITKKTTDFSALSAQLDHDMQAMDDLLNAMFIMYDKHAPQPANHAFTKNINQYEHYYYSQIAHFNGEIVGKGQFSYSEQALSRWQKVMSLAPSFNTALALLSSLHSVAYVDERGFAYLARRNNTQSYILTQVLNGDFKPLPSANKLTSSAVIKVDNNAYFAVGRQREFNSSDYIVLIYDLQATSSWLKKITSKQGEYVFINQENEIIASSQQPINQAIKLSTYWPNINSPSQKSNARADSLFLIQPSKKNPIHLAFLADKHTLSSGIVYEVLIEFISLALFLCLMFYIFFWLSKRIFIKPMTELMRYLEHHNDDNSGYLNYQIPLNWQPWFARVKAIFAKNEHLVISLQNANQKLDDQVRQQSQKLKHSDQAKERHLALLNTVLNSVPDFIYFKNTEGIFLGCNKAFELFIGKTQGELLGQQIHNISNEYEQISLLEYQVLQHKMQIQQRIDVAERTYQLTIAPFYNEQQQLLGTMGVGRDITEQQHTLYALKESESIFRSAIEFAANGVFLLSLEYAILQVNKAARKLFSKHDKLTDTPFYALFNDTQWQELEALLQQLLNNKKRVFHLTLAHTQLNAWLQLSMSLIWNENSQPLYYVIHIQDVTELTKAKDDAERATLAKSRFIANLSHEIRTPLNAVLGLLDMLAEHGLTQRQIQQTSQAKYAANNLLQMLNSMLDFARVESKEATLQLAPLCLVDLIDTCESLILPLCQAKQIQLKIDIDSQISPFLVGDTIRLQQVLGNLLTNAVKFTNKGSVTLKMTLQPSQSHTEQRICFQVIDTGVGIAQADQRRLFDAFTQGDESSTRLHQGVGLGLAIVKHSVALMGGEIALSSDKGHGCHFYFTLDLATDTEKSASFTDRLLLITSAKSQLLNQVITAHPFFNDQALEIVVTDPDCLQQTHTIVIDADDVPAFLTSAIKAVLHTRTTSLIVIEHSQPSQLSINDSFISQYLPRSALAQRLLSLTPEKLKKVTQYKAGKPQEEIAGTLVLAIDDNPLNLDIISSILCKAEVNVVTASDAKQGVEWVNILRPDLVLMDIQMPGIDGYQATQIIRQQFDAQQLPIFALTAHCEPADIARSLNSGMNKHLTKPVVAPILFASIADLGISKPCFFDKTFALTQFNNDEKLLQSMLTKLAVLSESYSAELQKDIPTIEMVRLVHSLKGIAGNLGFNRLLLCAQHTEQLLKVGDKNANAAIKELIIQLKQVHIYIKILDVSNDK</sequence>
<keyword evidence="9 14" id="KW-1133">Transmembrane helix</keyword>
<dbReference type="GO" id="GO:0000155">
    <property type="term" value="F:phosphorelay sensor kinase activity"/>
    <property type="evidence" value="ECO:0007669"/>
    <property type="project" value="InterPro"/>
</dbReference>
<evidence type="ECO:0000313" key="21">
    <source>
        <dbReference type="Proteomes" id="UP001152447"/>
    </source>
</evidence>
<dbReference type="Pfam" id="PF00072">
    <property type="entry name" value="Response_reg"/>
    <property type="match status" value="1"/>
</dbReference>
<feature type="domain" description="HPt" evidence="19">
    <location>
        <begin position="1156"/>
        <end position="1256"/>
    </location>
</feature>
<dbReference type="SMART" id="SM00091">
    <property type="entry name" value="PAS"/>
    <property type="match status" value="2"/>
</dbReference>
<dbReference type="RefSeq" id="WP_262977241.1">
    <property type="nucleotide sequence ID" value="NZ_CAMAPB010000060.1"/>
</dbReference>
<evidence type="ECO:0000259" key="15">
    <source>
        <dbReference type="PROSITE" id="PS50109"/>
    </source>
</evidence>
<evidence type="ECO:0000256" key="6">
    <source>
        <dbReference type="ARBA" id="ARBA00022692"/>
    </source>
</evidence>
<keyword evidence="6 14" id="KW-0812">Transmembrane</keyword>
<dbReference type="PROSITE" id="PS50112">
    <property type="entry name" value="PAS"/>
    <property type="match status" value="1"/>
</dbReference>
<evidence type="ECO:0000259" key="18">
    <source>
        <dbReference type="PROSITE" id="PS50113"/>
    </source>
</evidence>
<evidence type="ECO:0000256" key="12">
    <source>
        <dbReference type="PROSITE-ProRule" id="PRU00110"/>
    </source>
</evidence>
<evidence type="ECO:0000256" key="14">
    <source>
        <dbReference type="SAM" id="Phobius"/>
    </source>
</evidence>
<feature type="modified residue" description="Phosphohistidine" evidence="12">
    <location>
        <position position="1197"/>
    </location>
</feature>
<evidence type="ECO:0000259" key="17">
    <source>
        <dbReference type="PROSITE" id="PS50112"/>
    </source>
</evidence>
<dbReference type="SMART" id="SM00448">
    <property type="entry name" value="REC"/>
    <property type="match status" value="1"/>
</dbReference>
<evidence type="ECO:0000313" key="20">
    <source>
        <dbReference type="EMBL" id="CAH9064649.1"/>
    </source>
</evidence>
<reference evidence="20" key="1">
    <citation type="submission" date="2022-07" db="EMBL/GenBank/DDBJ databases">
        <authorList>
            <person name="Criscuolo A."/>
        </authorList>
    </citation>
    <scope>NUCLEOTIDE SEQUENCE</scope>
    <source>
        <strain evidence="20">CIP103197</strain>
    </source>
</reference>
<keyword evidence="5 13" id="KW-0597">Phosphoprotein</keyword>
<evidence type="ECO:0000256" key="10">
    <source>
        <dbReference type="ARBA" id="ARBA00023012"/>
    </source>
</evidence>
<dbReference type="CDD" id="cd00130">
    <property type="entry name" value="PAS"/>
    <property type="match status" value="1"/>
</dbReference>
<feature type="domain" description="Response regulatory" evidence="16">
    <location>
        <begin position="1026"/>
        <end position="1142"/>
    </location>
</feature>
<dbReference type="InterPro" id="IPR003594">
    <property type="entry name" value="HATPase_dom"/>
</dbReference>
<dbReference type="InterPro" id="IPR036890">
    <property type="entry name" value="HATPase_C_sf"/>
</dbReference>
<dbReference type="NCBIfam" id="TIGR00229">
    <property type="entry name" value="sensory_box"/>
    <property type="match status" value="2"/>
</dbReference>
<dbReference type="Pfam" id="PF01627">
    <property type="entry name" value="Hpt"/>
    <property type="match status" value="1"/>
</dbReference>
<feature type="transmembrane region" description="Helical" evidence="14">
    <location>
        <begin position="305"/>
        <end position="330"/>
    </location>
</feature>
<dbReference type="Pfam" id="PF00512">
    <property type="entry name" value="HisKA"/>
    <property type="match status" value="1"/>
</dbReference>
<dbReference type="SUPFAM" id="SSF55785">
    <property type="entry name" value="PYP-like sensor domain (PAS domain)"/>
    <property type="match status" value="2"/>
</dbReference>
<dbReference type="SMART" id="SM00387">
    <property type="entry name" value="HATPase_c"/>
    <property type="match status" value="1"/>
</dbReference>
<accession>A0A9W4W6U0</accession>
<dbReference type="Pfam" id="PF02518">
    <property type="entry name" value="HATPase_c"/>
    <property type="match status" value="1"/>
</dbReference>
<dbReference type="PROSITE" id="PS50110">
    <property type="entry name" value="RESPONSE_REGULATORY"/>
    <property type="match status" value="1"/>
</dbReference>
<dbReference type="Gene3D" id="3.30.450.20">
    <property type="entry name" value="PAS domain"/>
    <property type="match status" value="2"/>
</dbReference>
<dbReference type="InterPro" id="IPR005467">
    <property type="entry name" value="His_kinase_dom"/>
</dbReference>
<evidence type="ECO:0000256" key="4">
    <source>
        <dbReference type="ARBA" id="ARBA00022475"/>
    </source>
</evidence>
<comment type="catalytic activity">
    <reaction evidence="1">
        <text>ATP + protein L-histidine = ADP + protein N-phospho-L-histidine.</text>
        <dbReference type="EC" id="2.7.13.3"/>
    </reaction>
</comment>
<proteinExistence type="predicted"/>
<feature type="domain" description="PAS" evidence="17">
    <location>
        <begin position="414"/>
        <end position="460"/>
    </location>
</feature>
<dbReference type="GO" id="GO:0005886">
    <property type="term" value="C:plasma membrane"/>
    <property type="evidence" value="ECO:0007669"/>
    <property type="project" value="UniProtKB-SubCell"/>
</dbReference>
<dbReference type="InterPro" id="IPR011006">
    <property type="entry name" value="CheY-like_superfamily"/>
</dbReference>
<dbReference type="InterPro" id="IPR003661">
    <property type="entry name" value="HisK_dim/P_dom"/>
</dbReference>
<dbReference type="Gene3D" id="3.30.565.10">
    <property type="entry name" value="Histidine kinase-like ATPase, C-terminal domain"/>
    <property type="match status" value="1"/>
</dbReference>
<dbReference type="SUPFAM" id="SSF47384">
    <property type="entry name" value="Homodimeric domain of signal transducing histidine kinase"/>
    <property type="match status" value="1"/>
</dbReference>
<evidence type="ECO:0000256" key="1">
    <source>
        <dbReference type="ARBA" id="ARBA00000085"/>
    </source>
</evidence>
<dbReference type="InterPro" id="IPR036097">
    <property type="entry name" value="HisK_dim/P_sf"/>
</dbReference>
<dbReference type="EC" id="2.7.13.3" evidence="3"/>
<dbReference type="FunFam" id="3.30.565.10:FF:000010">
    <property type="entry name" value="Sensor histidine kinase RcsC"/>
    <property type="match status" value="1"/>
</dbReference>
<evidence type="ECO:0000256" key="13">
    <source>
        <dbReference type="PROSITE-ProRule" id="PRU00169"/>
    </source>
</evidence>
<dbReference type="InterPro" id="IPR013656">
    <property type="entry name" value="PAS_4"/>
</dbReference>
<dbReference type="InterPro" id="IPR000700">
    <property type="entry name" value="PAS-assoc_C"/>
</dbReference>
<keyword evidence="20" id="KW-0418">Kinase</keyword>
<gene>
    <name evidence="20" type="primary">rcsC_13</name>
    <name evidence="20" type="ORF">PSEHALCIP103_03198</name>
</gene>
<keyword evidence="8" id="KW-0067">ATP-binding</keyword>
<comment type="subcellular location">
    <subcellularLocation>
        <location evidence="2">Cell membrane</location>
        <topology evidence="2">Multi-pass membrane protein</topology>
    </subcellularLocation>
</comment>
<dbReference type="PROSITE" id="PS50113">
    <property type="entry name" value="PAC"/>
    <property type="match status" value="1"/>
</dbReference>
<evidence type="ECO:0000256" key="3">
    <source>
        <dbReference type="ARBA" id="ARBA00012438"/>
    </source>
</evidence>
<evidence type="ECO:0000256" key="11">
    <source>
        <dbReference type="ARBA" id="ARBA00023136"/>
    </source>
</evidence>
<dbReference type="CDD" id="cd00082">
    <property type="entry name" value="HisKA"/>
    <property type="match status" value="1"/>
</dbReference>
<dbReference type="Pfam" id="PF08448">
    <property type="entry name" value="PAS_4"/>
    <property type="match status" value="2"/>
</dbReference>
<dbReference type="PROSITE" id="PS50109">
    <property type="entry name" value="HIS_KIN"/>
    <property type="match status" value="1"/>
</dbReference>
<feature type="domain" description="PAC" evidence="18">
    <location>
        <begin position="479"/>
        <end position="532"/>
    </location>
</feature>
<dbReference type="InterPro" id="IPR035965">
    <property type="entry name" value="PAS-like_dom_sf"/>
</dbReference>
<dbReference type="PROSITE" id="PS50894">
    <property type="entry name" value="HPT"/>
    <property type="match status" value="1"/>
</dbReference>
<dbReference type="GO" id="GO:0005524">
    <property type="term" value="F:ATP binding"/>
    <property type="evidence" value="ECO:0007669"/>
    <property type="project" value="UniProtKB-KW"/>
</dbReference>
<feature type="domain" description="Histidine kinase" evidence="15">
    <location>
        <begin position="666"/>
        <end position="888"/>
    </location>
</feature>
<dbReference type="AlphaFoldDB" id="A0A9W4W6U0"/>
<dbReference type="SMART" id="SM00388">
    <property type="entry name" value="HisKA"/>
    <property type="match status" value="1"/>
</dbReference>
<dbReference type="SUPFAM" id="SSF55874">
    <property type="entry name" value="ATPase domain of HSP90 chaperone/DNA topoisomerase II/histidine kinase"/>
    <property type="match status" value="1"/>
</dbReference>
<dbReference type="InterPro" id="IPR001789">
    <property type="entry name" value="Sig_transdc_resp-reg_receiver"/>
</dbReference>
<evidence type="ECO:0000256" key="2">
    <source>
        <dbReference type="ARBA" id="ARBA00004651"/>
    </source>
</evidence>
<dbReference type="PANTHER" id="PTHR45339">
    <property type="entry name" value="HYBRID SIGNAL TRANSDUCTION HISTIDINE KINASE J"/>
    <property type="match status" value="1"/>
</dbReference>
<evidence type="ECO:0000259" key="19">
    <source>
        <dbReference type="PROSITE" id="PS50894"/>
    </source>
</evidence>
<keyword evidence="11 14" id="KW-0472">Membrane</keyword>